<accession>A0A0C1BXN2</accession>
<gene>
    <name evidence="1" type="ORF">DB43_AO00100</name>
</gene>
<dbReference type="PATRIC" id="fig|83552.4.peg.2614"/>
<reference evidence="1 2" key="1">
    <citation type="journal article" date="2014" name="Mol. Biol. Evol.">
        <title>Massive expansion of Ubiquitination-related gene families within the Chlamydiae.</title>
        <authorList>
            <person name="Domman D."/>
            <person name="Collingro A."/>
            <person name="Lagkouvardos I."/>
            <person name="Gehre L."/>
            <person name="Weinmaier T."/>
            <person name="Rattei T."/>
            <person name="Subtil A."/>
            <person name="Horn M."/>
        </authorList>
    </citation>
    <scope>NUCLEOTIDE SEQUENCE [LARGE SCALE GENOMIC DNA]</scope>
    <source>
        <strain evidence="1 2">OEW1</strain>
    </source>
</reference>
<sequence length="116" mass="13607">MPFSICKTKEDFHCQVLKLQKISEAHEGYLNTRLNKSEKKDSKVVAWLKWLISLTHVAHLTQTSPLRVAREVAKFAEKHQKFLYNEDQQILIAVLNNHKKKILLTLLSKKLKVFLR</sequence>
<evidence type="ECO:0000313" key="2">
    <source>
        <dbReference type="Proteomes" id="UP000031307"/>
    </source>
</evidence>
<organism evidence="1 2">
    <name type="scientific">Parachlamydia acanthamoebae</name>
    <dbReference type="NCBI Taxonomy" id="83552"/>
    <lineage>
        <taxon>Bacteria</taxon>
        <taxon>Pseudomonadati</taxon>
        <taxon>Chlamydiota</taxon>
        <taxon>Chlamydiia</taxon>
        <taxon>Parachlamydiales</taxon>
        <taxon>Parachlamydiaceae</taxon>
        <taxon>Parachlamydia</taxon>
    </lineage>
</organism>
<dbReference type="RefSeq" id="WP_006340494.1">
    <property type="nucleotide sequence ID" value="NZ_JSAM01000125.1"/>
</dbReference>
<comment type="caution">
    <text evidence="1">The sequence shown here is derived from an EMBL/GenBank/DDBJ whole genome shotgun (WGS) entry which is preliminary data.</text>
</comment>
<evidence type="ECO:0000313" key="1">
    <source>
        <dbReference type="EMBL" id="KIA76271.1"/>
    </source>
</evidence>
<protein>
    <submittedName>
        <fullName evidence="1">Uncharacterized protein</fullName>
    </submittedName>
</protein>
<dbReference type="Proteomes" id="UP000031307">
    <property type="component" value="Unassembled WGS sequence"/>
</dbReference>
<dbReference type="EMBL" id="JSAM01000125">
    <property type="protein sequence ID" value="KIA76271.1"/>
    <property type="molecule type" value="Genomic_DNA"/>
</dbReference>
<name>A0A0C1BXN2_9BACT</name>
<dbReference type="AlphaFoldDB" id="A0A0C1BXN2"/>
<proteinExistence type="predicted"/>